<feature type="region of interest" description="Disordered" evidence="1">
    <location>
        <begin position="37"/>
        <end position="59"/>
    </location>
</feature>
<proteinExistence type="predicted"/>
<keyword evidence="3" id="KW-1185">Reference proteome</keyword>
<keyword evidence="2" id="KW-0675">Receptor</keyword>
<dbReference type="Proteomes" id="UP001228049">
    <property type="component" value="Unassembled WGS sequence"/>
</dbReference>
<name>A0AAD9B8L6_DISEL</name>
<evidence type="ECO:0000313" key="3">
    <source>
        <dbReference type="Proteomes" id="UP001228049"/>
    </source>
</evidence>
<dbReference type="EMBL" id="JASDAP010000028">
    <property type="protein sequence ID" value="KAK1876668.1"/>
    <property type="molecule type" value="Genomic_DNA"/>
</dbReference>
<feature type="non-terminal residue" evidence="2">
    <location>
        <position position="1"/>
    </location>
</feature>
<accession>A0AAD9B8L6</accession>
<reference evidence="2" key="1">
    <citation type="submission" date="2023-04" db="EMBL/GenBank/DDBJ databases">
        <title>Chromosome-level genome of Chaenocephalus aceratus.</title>
        <authorList>
            <person name="Park H."/>
        </authorList>
    </citation>
    <scope>NUCLEOTIDE SEQUENCE</scope>
    <source>
        <strain evidence="2">DE</strain>
        <tissue evidence="2">Muscle</tissue>
    </source>
</reference>
<organism evidence="2 3">
    <name type="scientific">Dissostichus eleginoides</name>
    <name type="common">Patagonian toothfish</name>
    <name type="synonym">Dissostichus amissus</name>
    <dbReference type="NCBI Taxonomy" id="100907"/>
    <lineage>
        <taxon>Eukaryota</taxon>
        <taxon>Metazoa</taxon>
        <taxon>Chordata</taxon>
        <taxon>Craniata</taxon>
        <taxon>Vertebrata</taxon>
        <taxon>Euteleostomi</taxon>
        <taxon>Actinopterygii</taxon>
        <taxon>Neopterygii</taxon>
        <taxon>Teleostei</taxon>
        <taxon>Neoteleostei</taxon>
        <taxon>Acanthomorphata</taxon>
        <taxon>Eupercaria</taxon>
        <taxon>Perciformes</taxon>
        <taxon>Notothenioidei</taxon>
        <taxon>Nototheniidae</taxon>
        <taxon>Dissostichus</taxon>
    </lineage>
</organism>
<evidence type="ECO:0000256" key="1">
    <source>
        <dbReference type="SAM" id="MobiDB-lite"/>
    </source>
</evidence>
<evidence type="ECO:0000313" key="2">
    <source>
        <dbReference type="EMBL" id="KAK1876668.1"/>
    </source>
</evidence>
<comment type="caution">
    <text evidence="2">The sequence shown here is derived from an EMBL/GenBank/DDBJ whole genome shotgun (WGS) entry which is preliminary data.</text>
</comment>
<gene>
    <name evidence="2" type="ORF">KUDE01_001991</name>
</gene>
<dbReference type="AlphaFoldDB" id="A0AAD9B8L6"/>
<sequence>AHTVVPLEPTYLSDELDGPYPPYGYADMPLESLPLDPDLHETYIPDMTYDPRQAYPEPL</sequence>
<protein>
    <submittedName>
        <fullName evidence="2">Nuclear hormone receptor HR3</fullName>
    </submittedName>
</protein>